<organism evidence="3 4">
    <name type="scientific">Sorangium cellulosum (strain So ce56)</name>
    <name type="common">Polyangium cellulosum (strain So ce56)</name>
    <dbReference type="NCBI Taxonomy" id="448385"/>
    <lineage>
        <taxon>Bacteria</taxon>
        <taxon>Pseudomonadati</taxon>
        <taxon>Myxococcota</taxon>
        <taxon>Polyangia</taxon>
        <taxon>Polyangiales</taxon>
        <taxon>Polyangiaceae</taxon>
        <taxon>Sorangium</taxon>
    </lineage>
</organism>
<evidence type="ECO:0000313" key="4">
    <source>
        <dbReference type="Proteomes" id="UP000002139"/>
    </source>
</evidence>
<keyword evidence="1" id="KW-0812">Transmembrane</keyword>
<dbReference type="Pfam" id="PF09990">
    <property type="entry name" value="DUF2231"/>
    <property type="match status" value="1"/>
</dbReference>
<gene>
    <name evidence="3" type="ordered locus">sce7049</name>
</gene>
<keyword evidence="4" id="KW-1185">Reference proteome</keyword>
<dbReference type="Proteomes" id="UP000002139">
    <property type="component" value="Chromosome"/>
</dbReference>
<dbReference type="BioCyc" id="SCEL448385:SCE_RS36155-MONOMER"/>
<keyword evidence="1" id="KW-1133">Transmembrane helix</keyword>
<evidence type="ECO:0000256" key="1">
    <source>
        <dbReference type="SAM" id="Phobius"/>
    </source>
</evidence>
<accession>A9GYC4</accession>
<dbReference type="AlphaFoldDB" id="A9GYC4"/>
<dbReference type="eggNOG" id="COG4244">
    <property type="taxonomic scope" value="Bacteria"/>
</dbReference>
<name>A9GYC4_SORC5</name>
<protein>
    <recommendedName>
        <fullName evidence="2">DUF2231 domain-containing protein</fullName>
    </recommendedName>
</protein>
<proteinExistence type="predicted"/>
<feature type="domain" description="DUF2231" evidence="2">
    <location>
        <begin position="62"/>
        <end position="190"/>
    </location>
</feature>
<evidence type="ECO:0000313" key="3">
    <source>
        <dbReference type="EMBL" id="CAN97218.1"/>
    </source>
</evidence>
<feature type="transmembrane region" description="Helical" evidence="1">
    <location>
        <begin position="160"/>
        <end position="178"/>
    </location>
</feature>
<evidence type="ECO:0000259" key="2">
    <source>
        <dbReference type="Pfam" id="PF09990"/>
    </source>
</evidence>
<feature type="transmembrane region" description="Helical" evidence="1">
    <location>
        <begin position="68"/>
        <end position="89"/>
    </location>
</feature>
<feature type="transmembrane region" description="Helical" evidence="1">
    <location>
        <begin position="101"/>
        <end position="119"/>
    </location>
</feature>
<sequence>MRWKSAQPRASEEGNMIGSAVLGGIEEQDWIDRMADPLQRGIQSVLRRAPTVAKVLHGKFLGHPLHPVLVTIPIGAWSCALVLDLAGIGRRRRRLHRGADATAAIGLGGALVATFAGLADWSTTLGPAKRIGFVHGAMNLAIAGLYGASLTSRAIGLRPLGIALSTAGFGLAGASGWLGGELIYRYGVGIGNDACERRPEMQVPVPEAPIADAG</sequence>
<feature type="transmembrane region" description="Helical" evidence="1">
    <location>
        <begin position="131"/>
        <end position="148"/>
    </location>
</feature>
<dbReference type="EMBL" id="AM746676">
    <property type="protein sequence ID" value="CAN97218.1"/>
    <property type="molecule type" value="Genomic_DNA"/>
</dbReference>
<dbReference type="HOGENOM" id="CLU_107155_0_0_7"/>
<reference evidence="3 4" key="1">
    <citation type="journal article" date="2007" name="Nat. Biotechnol.">
        <title>Complete genome sequence of the myxobacterium Sorangium cellulosum.</title>
        <authorList>
            <person name="Schneiker S."/>
            <person name="Perlova O."/>
            <person name="Kaiser O."/>
            <person name="Gerth K."/>
            <person name="Alici A."/>
            <person name="Altmeyer M.O."/>
            <person name="Bartels D."/>
            <person name="Bekel T."/>
            <person name="Beyer S."/>
            <person name="Bode E."/>
            <person name="Bode H.B."/>
            <person name="Bolten C.J."/>
            <person name="Choudhuri J.V."/>
            <person name="Doss S."/>
            <person name="Elnakady Y.A."/>
            <person name="Frank B."/>
            <person name="Gaigalat L."/>
            <person name="Goesmann A."/>
            <person name="Groeger C."/>
            <person name="Gross F."/>
            <person name="Jelsbak L."/>
            <person name="Jelsbak L."/>
            <person name="Kalinowski J."/>
            <person name="Kegler C."/>
            <person name="Knauber T."/>
            <person name="Konietzny S."/>
            <person name="Kopp M."/>
            <person name="Krause L."/>
            <person name="Krug D."/>
            <person name="Linke B."/>
            <person name="Mahmud T."/>
            <person name="Martinez-Arias R."/>
            <person name="McHardy A.C."/>
            <person name="Merai M."/>
            <person name="Meyer F."/>
            <person name="Mormann S."/>
            <person name="Munoz-Dorado J."/>
            <person name="Perez J."/>
            <person name="Pradella S."/>
            <person name="Rachid S."/>
            <person name="Raddatz G."/>
            <person name="Rosenau F."/>
            <person name="Rueckert C."/>
            <person name="Sasse F."/>
            <person name="Scharfe M."/>
            <person name="Schuster S.C."/>
            <person name="Suen G."/>
            <person name="Treuner-Lange A."/>
            <person name="Velicer G.J."/>
            <person name="Vorholter F.-J."/>
            <person name="Weissman K.J."/>
            <person name="Welch R.D."/>
            <person name="Wenzel S.C."/>
            <person name="Whitworth D.E."/>
            <person name="Wilhelm S."/>
            <person name="Wittmann C."/>
            <person name="Bloecker H."/>
            <person name="Puehler A."/>
            <person name="Mueller R."/>
        </authorList>
    </citation>
    <scope>NUCLEOTIDE SEQUENCE [LARGE SCALE GENOMIC DNA]</scope>
    <source>
        <strain evidence="4">So ce56</strain>
    </source>
</reference>
<keyword evidence="1" id="KW-0472">Membrane</keyword>
<dbReference type="KEGG" id="scl:sce7049"/>
<dbReference type="STRING" id="448385.sce7049"/>
<dbReference type="InterPro" id="IPR019251">
    <property type="entry name" value="DUF2231_TM"/>
</dbReference>